<dbReference type="Proteomes" id="UP001434883">
    <property type="component" value="Unassembled WGS sequence"/>
</dbReference>
<name>A0ABV0RRM5_9TELE</name>
<evidence type="ECO:0000256" key="1">
    <source>
        <dbReference type="SAM" id="MobiDB-lite"/>
    </source>
</evidence>
<feature type="compositionally biased region" description="Acidic residues" evidence="1">
    <location>
        <begin position="50"/>
        <end position="72"/>
    </location>
</feature>
<feature type="region of interest" description="Disordered" evidence="1">
    <location>
        <begin position="39"/>
        <end position="78"/>
    </location>
</feature>
<organism evidence="2 3">
    <name type="scientific">Xenoophorus captivus</name>
    <dbReference type="NCBI Taxonomy" id="1517983"/>
    <lineage>
        <taxon>Eukaryota</taxon>
        <taxon>Metazoa</taxon>
        <taxon>Chordata</taxon>
        <taxon>Craniata</taxon>
        <taxon>Vertebrata</taxon>
        <taxon>Euteleostomi</taxon>
        <taxon>Actinopterygii</taxon>
        <taxon>Neopterygii</taxon>
        <taxon>Teleostei</taxon>
        <taxon>Neoteleostei</taxon>
        <taxon>Acanthomorphata</taxon>
        <taxon>Ovalentaria</taxon>
        <taxon>Atherinomorphae</taxon>
        <taxon>Cyprinodontiformes</taxon>
        <taxon>Goodeidae</taxon>
        <taxon>Xenoophorus</taxon>
    </lineage>
</organism>
<keyword evidence="3" id="KW-1185">Reference proteome</keyword>
<reference evidence="2 3" key="1">
    <citation type="submission" date="2021-06" db="EMBL/GenBank/DDBJ databases">
        <authorList>
            <person name="Palmer J.M."/>
        </authorList>
    </citation>
    <scope>NUCLEOTIDE SEQUENCE [LARGE SCALE GENOMIC DNA]</scope>
    <source>
        <strain evidence="2 3">XC_2019</strain>
        <tissue evidence="2">Muscle</tissue>
    </source>
</reference>
<dbReference type="EMBL" id="JAHRIN010052919">
    <property type="protein sequence ID" value="MEQ2210321.1"/>
    <property type="molecule type" value="Genomic_DNA"/>
</dbReference>
<gene>
    <name evidence="2" type="ORF">XENOCAPTIV_011802</name>
</gene>
<protein>
    <submittedName>
        <fullName evidence="2">Uncharacterized protein</fullName>
    </submittedName>
</protein>
<proteinExistence type="predicted"/>
<evidence type="ECO:0000313" key="3">
    <source>
        <dbReference type="Proteomes" id="UP001434883"/>
    </source>
</evidence>
<evidence type="ECO:0000313" key="2">
    <source>
        <dbReference type="EMBL" id="MEQ2210321.1"/>
    </source>
</evidence>
<sequence>MSCALQSQVQDPLHICQRGEWKWRKRSKRVQIRMMRIHQVRGQKDRDSESENIENQAEDVERDSDEEGELNESTERLRNMTEIKDMGNQANVEVSEDYLEEVQSLSRS</sequence>
<accession>A0ABV0RRM5</accession>
<comment type="caution">
    <text evidence="2">The sequence shown here is derived from an EMBL/GenBank/DDBJ whole genome shotgun (WGS) entry which is preliminary data.</text>
</comment>